<evidence type="ECO:0000259" key="11">
    <source>
        <dbReference type="PROSITE" id="PS51178"/>
    </source>
</evidence>
<keyword evidence="2" id="KW-0723">Serine/threonine-protein kinase</keyword>
<dbReference type="SMART" id="SM00220">
    <property type="entry name" value="S_TKc"/>
    <property type="match status" value="1"/>
</dbReference>
<dbReference type="Pfam" id="PF00069">
    <property type="entry name" value="Pkinase"/>
    <property type="match status" value="1"/>
</dbReference>
<comment type="caution">
    <text evidence="12">The sequence shown here is derived from an EMBL/GenBank/DDBJ whole genome shotgun (WGS) entry which is preliminary data.</text>
</comment>
<reference evidence="12 13" key="1">
    <citation type="submission" date="2019-02" db="EMBL/GenBank/DDBJ databases">
        <title>Genomic Encyclopedia of Type Strains, Phase IV (KMG-IV): sequencing the most valuable type-strain genomes for metagenomic binning, comparative biology and taxonomic classification.</title>
        <authorList>
            <person name="Goeker M."/>
        </authorList>
    </citation>
    <scope>NUCLEOTIDE SEQUENCE [LARGE SCALE GENOMIC DNA]</scope>
    <source>
        <strain evidence="12 13">DSM 101727</strain>
    </source>
</reference>
<dbReference type="SUPFAM" id="SSF56112">
    <property type="entry name" value="Protein kinase-like (PK-like)"/>
    <property type="match status" value="1"/>
</dbReference>
<dbReference type="PROSITE" id="PS50011">
    <property type="entry name" value="PROTEIN_KINASE_DOM"/>
    <property type="match status" value="1"/>
</dbReference>
<gene>
    <name evidence="12" type="ORF">EV193_104156</name>
</gene>
<organism evidence="12 13">
    <name type="scientific">Herbihabitans rhizosphaerae</name>
    <dbReference type="NCBI Taxonomy" id="1872711"/>
    <lineage>
        <taxon>Bacteria</taxon>
        <taxon>Bacillati</taxon>
        <taxon>Actinomycetota</taxon>
        <taxon>Actinomycetes</taxon>
        <taxon>Pseudonocardiales</taxon>
        <taxon>Pseudonocardiaceae</taxon>
        <taxon>Herbihabitans</taxon>
    </lineage>
</organism>
<dbReference type="GO" id="GO:0005524">
    <property type="term" value="F:ATP binding"/>
    <property type="evidence" value="ECO:0007669"/>
    <property type="project" value="UniProtKB-KW"/>
</dbReference>
<feature type="domain" description="PASTA" evidence="11">
    <location>
        <begin position="488"/>
        <end position="558"/>
    </location>
</feature>
<dbReference type="Gene3D" id="3.30.200.20">
    <property type="entry name" value="Phosphorylase Kinase, domain 1"/>
    <property type="match status" value="1"/>
</dbReference>
<keyword evidence="9" id="KW-0812">Transmembrane</keyword>
<dbReference type="CDD" id="cd06577">
    <property type="entry name" value="PASTA_pknB"/>
    <property type="match status" value="4"/>
</dbReference>
<dbReference type="InterPro" id="IPR005543">
    <property type="entry name" value="PASTA_dom"/>
</dbReference>
<evidence type="ECO:0000313" key="13">
    <source>
        <dbReference type="Proteomes" id="UP000294257"/>
    </source>
</evidence>
<dbReference type="Gene3D" id="1.10.510.10">
    <property type="entry name" value="Transferase(Phosphotransferase) domain 1"/>
    <property type="match status" value="1"/>
</dbReference>
<dbReference type="EC" id="2.7.11.1" evidence="1"/>
<evidence type="ECO:0000256" key="8">
    <source>
        <dbReference type="ARBA" id="ARBA00048679"/>
    </source>
</evidence>
<evidence type="ECO:0000313" key="12">
    <source>
        <dbReference type="EMBL" id="RZS38945.1"/>
    </source>
</evidence>
<keyword evidence="5 12" id="KW-0418">Kinase</keyword>
<dbReference type="GO" id="GO:0045717">
    <property type="term" value="P:negative regulation of fatty acid biosynthetic process"/>
    <property type="evidence" value="ECO:0007669"/>
    <property type="project" value="UniProtKB-ARBA"/>
</dbReference>
<sequence>MPAVLRTIAIVEDRGAHLIGTLLEQRYRVDASLARGGMSAVYRGLDTRLDRPVAIKVMDQRFADDRSFVERFEREARSAAKIHHPNVVAVHDQGVDSSASGQQLVFLVMELVNGGTLRDLVMDRGALGVPLACNVFEPVLSALAAAHGAGLIHRDVKPENVLIGRQRAGQEGAPTVVKVGDFGLVRAVSSAGTTNSSVILGTVAYLSPEQVTTGAATARGDVYSAGIVLYEMLTGRPPYTGDTALSVAYRHVNDDVPPPSATVPEIPKELDDLVLRATSRDPAARPADGAAFLAELRQVRSELGIGTVHVPVPGHATDEPAWPAEHEDLDRLLESPQERTDQMPVVAGATAIGRPAGGSGTVGPQGTRSMLRVELGQAVSTPPVPDDVPPRAAPRQRPRRRPWLWAIIGVLVLALAGTGIWWFAAGRWTEVPQLAGRDSFAAEQAVTDAKLTPKINRVRHNTAPANTVINTTPPGGESALRGDEVILTVSAGMPVVPGARPGAPVPEVEALIRAVELDPMRGDQVYDSAVPKGAVVRVDPQPGTQLPIGARVSLVLSKGPEPKPIPPVAGKTRDEAFKALQAAGFEPYDLPQEFSDEVDGGQVIRTSPTGGTKIDSDGNRRVGVVVNNAITVPDVKGMRVADAQKTLADAGLTAQVRHVFVQTDGSQVVSQDPSSESKVAKGTTITLLALP</sequence>
<dbReference type="FunFam" id="3.30.200.20:FF:000035">
    <property type="entry name" value="Serine/threonine protein kinase Stk1"/>
    <property type="match status" value="1"/>
</dbReference>
<dbReference type="Proteomes" id="UP000294257">
    <property type="component" value="Unassembled WGS sequence"/>
</dbReference>
<dbReference type="Gene3D" id="3.30.10.20">
    <property type="match status" value="4"/>
</dbReference>
<dbReference type="GO" id="GO:0004674">
    <property type="term" value="F:protein serine/threonine kinase activity"/>
    <property type="evidence" value="ECO:0007669"/>
    <property type="project" value="UniProtKB-KW"/>
</dbReference>
<feature type="domain" description="PASTA" evidence="11">
    <location>
        <begin position="629"/>
        <end position="691"/>
    </location>
</feature>
<dbReference type="FunFam" id="1.10.510.10:FF:000021">
    <property type="entry name" value="Serine/threonine protein kinase"/>
    <property type="match status" value="1"/>
</dbReference>
<feature type="transmembrane region" description="Helical" evidence="9">
    <location>
        <begin position="403"/>
        <end position="424"/>
    </location>
</feature>
<dbReference type="InterPro" id="IPR008271">
    <property type="entry name" value="Ser/Thr_kinase_AS"/>
</dbReference>
<feature type="domain" description="Protein kinase" evidence="10">
    <location>
        <begin position="27"/>
        <end position="297"/>
    </location>
</feature>
<evidence type="ECO:0000256" key="7">
    <source>
        <dbReference type="ARBA" id="ARBA00047899"/>
    </source>
</evidence>
<evidence type="ECO:0000256" key="1">
    <source>
        <dbReference type="ARBA" id="ARBA00012513"/>
    </source>
</evidence>
<evidence type="ECO:0000256" key="9">
    <source>
        <dbReference type="SAM" id="Phobius"/>
    </source>
</evidence>
<evidence type="ECO:0000256" key="6">
    <source>
        <dbReference type="ARBA" id="ARBA00022840"/>
    </source>
</evidence>
<evidence type="ECO:0000256" key="3">
    <source>
        <dbReference type="ARBA" id="ARBA00022679"/>
    </source>
</evidence>
<dbReference type="CDD" id="cd14014">
    <property type="entry name" value="STKc_PknB_like"/>
    <property type="match status" value="1"/>
</dbReference>
<dbReference type="PANTHER" id="PTHR43289">
    <property type="entry name" value="MITOGEN-ACTIVATED PROTEIN KINASE KINASE KINASE 20-RELATED"/>
    <property type="match status" value="1"/>
</dbReference>
<comment type="catalytic activity">
    <reaction evidence="7">
        <text>L-threonyl-[protein] + ATP = O-phospho-L-threonyl-[protein] + ADP + H(+)</text>
        <dbReference type="Rhea" id="RHEA:46608"/>
        <dbReference type="Rhea" id="RHEA-COMP:11060"/>
        <dbReference type="Rhea" id="RHEA-COMP:11605"/>
        <dbReference type="ChEBI" id="CHEBI:15378"/>
        <dbReference type="ChEBI" id="CHEBI:30013"/>
        <dbReference type="ChEBI" id="CHEBI:30616"/>
        <dbReference type="ChEBI" id="CHEBI:61977"/>
        <dbReference type="ChEBI" id="CHEBI:456216"/>
        <dbReference type="EC" id="2.7.11.1"/>
    </reaction>
</comment>
<protein>
    <recommendedName>
        <fullName evidence="1">non-specific serine/threonine protein kinase</fullName>
        <ecNumber evidence="1">2.7.11.1</ecNumber>
    </recommendedName>
</protein>
<dbReference type="AlphaFoldDB" id="A0A4Q7KQX7"/>
<evidence type="ECO:0000256" key="5">
    <source>
        <dbReference type="ARBA" id="ARBA00022777"/>
    </source>
</evidence>
<accession>A0A4Q7KQX7</accession>
<keyword evidence="4" id="KW-0547">Nucleotide-binding</keyword>
<feature type="domain" description="PASTA" evidence="11">
    <location>
        <begin position="559"/>
        <end position="628"/>
    </location>
</feature>
<evidence type="ECO:0000256" key="2">
    <source>
        <dbReference type="ARBA" id="ARBA00022527"/>
    </source>
</evidence>
<dbReference type="SUPFAM" id="SSF54184">
    <property type="entry name" value="Penicillin-binding protein 2x (pbp-2x), c-terminal domain"/>
    <property type="match status" value="1"/>
</dbReference>
<dbReference type="SMART" id="SM00740">
    <property type="entry name" value="PASTA"/>
    <property type="match status" value="4"/>
</dbReference>
<dbReference type="PROSITE" id="PS51178">
    <property type="entry name" value="PASTA"/>
    <property type="match status" value="3"/>
</dbReference>
<dbReference type="InterPro" id="IPR000719">
    <property type="entry name" value="Prot_kinase_dom"/>
</dbReference>
<dbReference type="PROSITE" id="PS00108">
    <property type="entry name" value="PROTEIN_KINASE_ST"/>
    <property type="match status" value="1"/>
</dbReference>
<keyword evidence="6" id="KW-0067">ATP-binding</keyword>
<proteinExistence type="predicted"/>
<dbReference type="Pfam" id="PF03793">
    <property type="entry name" value="PASTA"/>
    <property type="match status" value="4"/>
</dbReference>
<dbReference type="PANTHER" id="PTHR43289:SF34">
    <property type="entry name" value="SERINE_THREONINE-PROTEIN KINASE YBDM-RELATED"/>
    <property type="match status" value="1"/>
</dbReference>
<keyword evidence="9" id="KW-0472">Membrane</keyword>
<evidence type="ECO:0000256" key="4">
    <source>
        <dbReference type="ARBA" id="ARBA00022741"/>
    </source>
</evidence>
<keyword evidence="13" id="KW-1185">Reference proteome</keyword>
<keyword evidence="9" id="KW-1133">Transmembrane helix</keyword>
<comment type="catalytic activity">
    <reaction evidence="8">
        <text>L-seryl-[protein] + ATP = O-phospho-L-seryl-[protein] + ADP + H(+)</text>
        <dbReference type="Rhea" id="RHEA:17989"/>
        <dbReference type="Rhea" id="RHEA-COMP:9863"/>
        <dbReference type="Rhea" id="RHEA-COMP:11604"/>
        <dbReference type="ChEBI" id="CHEBI:15378"/>
        <dbReference type="ChEBI" id="CHEBI:29999"/>
        <dbReference type="ChEBI" id="CHEBI:30616"/>
        <dbReference type="ChEBI" id="CHEBI:83421"/>
        <dbReference type="ChEBI" id="CHEBI:456216"/>
        <dbReference type="EC" id="2.7.11.1"/>
    </reaction>
</comment>
<dbReference type="EMBL" id="SGWQ01000004">
    <property type="protein sequence ID" value="RZS38945.1"/>
    <property type="molecule type" value="Genomic_DNA"/>
</dbReference>
<dbReference type="InterPro" id="IPR011009">
    <property type="entry name" value="Kinase-like_dom_sf"/>
</dbReference>
<evidence type="ECO:0000259" key="10">
    <source>
        <dbReference type="PROSITE" id="PS50011"/>
    </source>
</evidence>
<name>A0A4Q7KQX7_9PSEU</name>
<keyword evidence="3" id="KW-0808">Transferase</keyword>